<keyword evidence="1" id="KW-1133">Transmembrane helix</keyword>
<sequence>MTYQPLPPEQPAPEPEQESAKGNVLEIFEKIGSVAVPIAVGMYAMLYLGLAQVYKVFGITPEQAGLDQATIFGRLIGTLIELFLVALPGVGLLVGLGWLLNLATRRSVGRLLHKLREQPWIAATAGALISIVAYWAYFGTLWELSGGTLLVAVALVAIFGLLVPFRLMRRRNTGRAGMKVLTGALLGIGLGLMLVAQMVQGAVDIADNGNGNALLQTVGFQNQWATVGDGDGKPLHKDSPEERFLLLGEKEGAYVLYDCGKQETFRRSVEGTTLGMIEFDPDFSDPETGEVKACGYALEDAETEEQ</sequence>
<evidence type="ECO:0000313" key="3">
    <source>
        <dbReference type="Proteomes" id="UP000568380"/>
    </source>
</evidence>
<proteinExistence type="predicted"/>
<name>A0A7W8EJW1_9ACTN</name>
<gene>
    <name evidence="2" type="ORF">HNR40_007478</name>
</gene>
<feature type="transmembrane region" description="Helical" evidence="1">
    <location>
        <begin position="71"/>
        <end position="100"/>
    </location>
</feature>
<organism evidence="2 3">
    <name type="scientific">Nonomuraea endophytica</name>
    <dbReference type="NCBI Taxonomy" id="714136"/>
    <lineage>
        <taxon>Bacteria</taxon>
        <taxon>Bacillati</taxon>
        <taxon>Actinomycetota</taxon>
        <taxon>Actinomycetes</taxon>
        <taxon>Streptosporangiales</taxon>
        <taxon>Streptosporangiaceae</taxon>
        <taxon>Nonomuraea</taxon>
    </lineage>
</organism>
<feature type="transmembrane region" description="Helical" evidence="1">
    <location>
        <begin position="180"/>
        <end position="199"/>
    </location>
</feature>
<keyword evidence="3" id="KW-1185">Reference proteome</keyword>
<evidence type="ECO:0000256" key="1">
    <source>
        <dbReference type="SAM" id="Phobius"/>
    </source>
</evidence>
<dbReference type="RefSeq" id="WP_184969812.1">
    <property type="nucleotide sequence ID" value="NZ_JACHIN010000012.1"/>
</dbReference>
<comment type="caution">
    <text evidence="2">The sequence shown here is derived from an EMBL/GenBank/DDBJ whole genome shotgun (WGS) entry which is preliminary data.</text>
</comment>
<reference evidence="2 3" key="1">
    <citation type="submission" date="2020-08" db="EMBL/GenBank/DDBJ databases">
        <title>Genomic Encyclopedia of Type Strains, Phase IV (KMG-IV): sequencing the most valuable type-strain genomes for metagenomic binning, comparative biology and taxonomic classification.</title>
        <authorList>
            <person name="Goeker M."/>
        </authorList>
    </citation>
    <scope>NUCLEOTIDE SEQUENCE [LARGE SCALE GENOMIC DNA]</scope>
    <source>
        <strain evidence="2 3">DSM 45385</strain>
    </source>
</reference>
<dbReference type="EMBL" id="JACHIN010000012">
    <property type="protein sequence ID" value="MBB5081983.1"/>
    <property type="molecule type" value="Genomic_DNA"/>
</dbReference>
<feature type="transmembrane region" description="Helical" evidence="1">
    <location>
        <begin position="31"/>
        <end position="51"/>
    </location>
</feature>
<evidence type="ECO:0000313" key="2">
    <source>
        <dbReference type="EMBL" id="MBB5081983.1"/>
    </source>
</evidence>
<feature type="transmembrane region" description="Helical" evidence="1">
    <location>
        <begin position="120"/>
        <end position="137"/>
    </location>
</feature>
<feature type="transmembrane region" description="Helical" evidence="1">
    <location>
        <begin position="149"/>
        <end position="168"/>
    </location>
</feature>
<keyword evidence="1" id="KW-0472">Membrane</keyword>
<dbReference type="AlphaFoldDB" id="A0A7W8EJW1"/>
<dbReference type="Proteomes" id="UP000568380">
    <property type="component" value="Unassembled WGS sequence"/>
</dbReference>
<accession>A0A7W8EJW1</accession>
<keyword evidence="1" id="KW-0812">Transmembrane</keyword>
<protein>
    <submittedName>
        <fullName evidence="2">Uncharacterized protein</fullName>
    </submittedName>
</protein>